<organism evidence="2 3">
    <name type="scientific">Thraustotheca clavata</name>
    <dbReference type="NCBI Taxonomy" id="74557"/>
    <lineage>
        <taxon>Eukaryota</taxon>
        <taxon>Sar</taxon>
        <taxon>Stramenopiles</taxon>
        <taxon>Oomycota</taxon>
        <taxon>Saprolegniomycetes</taxon>
        <taxon>Saprolegniales</taxon>
        <taxon>Achlyaceae</taxon>
        <taxon>Thraustotheca</taxon>
    </lineage>
</organism>
<evidence type="ECO:0000313" key="3">
    <source>
        <dbReference type="Proteomes" id="UP000243217"/>
    </source>
</evidence>
<accession>A0A1V9YVH3</accession>
<sequence>MLYSNKKGVVNGFPLGLKAEETEVVVSEFNADFVRKMLTKIDYSAFHGAAVALGIGAELPATLTEADKSNEDLLKKIHHALLDVHVKKGVLICPESGREYPIVDGIPNMLLREDEV</sequence>
<dbReference type="PANTHER" id="PTHR12773">
    <property type="entry name" value="UPF0315 PROTEIN-RELATED"/>
    <property type="match status" value="1"/>
</dbReference>
<dbReference type="InterPro" id="IPR039127">
    <property type="entry name" value="Trm112"/>
</dbReference>
<dbReference type="Gene3D" id="2.20.25.10">
    <property type="match status" value="1"/>
</dbReference>
<dbReference type="SUPFAM" id="SSF158997">
    <property type="entry name" value="Trm112p-like"/>
    <property type="match status" value="1"/>
</dbReference>
<dbReference type="STRING" id="74557.A0A1V9YVH3"/>
<dbReference type="OrthoDB" id="2187549at2759"/>
<dbReference type="AlphaFoldDB" id="A0A1V9YVH3"/>
<comment type="similarity">
    <text evidence="1">Belongs to the TRM112 family.</text>
</comment>
<proteinExistence type="inferred from homology"/>
<dbReference type="EMBL" id="JNBS01002668">
    <property type="protein sequence ID" value="OQR89748.1"/>
    <property type="molecule type" value="Genomic_DNA"/>
</dbReference>
<keyword evidence="3" id="KW-1185">Reference proteome</keyword>
<dbReference type="PANTHER" id="PTHR12773:SF0">
    <property type="entry name" value="MULTIFUNCTIONAL METHYLTRANSFERASE SUBUNIT TRM112-LIKE PROTEIN"/>
    <property type="match status" value="1"/>
</dbReference>
<reference evidence="2 3" key="1">
    <citation type="journal article" date="2014" name="Genome Biol. Evol.">
        <title>The secreted proteins of Achlya hypogyna and Thraustotheca clavata identify the ancestral oomycete secretome and reveal gene acquisitions by horizontal gene transfer.</title>
        <authorList>
            <person name="Misner I."/>
            <person name="Blouin N."/>
            <person name="Leonard G."/>
            <person name="Richards T.A."/>
            <person name="Lane C.E."/>
        </authorList>
    </citation>
    <scope>NUCLEOTIDE SEQUENCE [LARGE SCALE GENOMIC DNA]</scope>
    <source>
        <strain evidence="2 3">ATCC 34112</strain>
    </source>
</reference>
<name>A0A1V9YVH3_9STRA</name>
<evidence type="ECO:0008006" key="4">
    <source>
        <dbReference type="Google" id="ProtNLM"/>
    </source>
</evidence>
<dbReference type="CDD" id="cd21089">
    <property type="entry name" value="Trm112-like"/>
    <property type="match status" value="1"/>
</dbReference>
<dbReference type="InterPro" id="IPR005651">
    <property type="entry name" value="Trm112-like"/>
</dbReference>
<evidence type="ECO:0000313" key="2">
    <source>
        <dbReference type="EMBL" id="OQR89748.1"/>
    </source>
</evidence>
<dbReference type="Proteomes" id="UP000243217">
    <property type="component" value="Unassembled WGS sequence"/>
</dbReference>
<dbReference type="GO" id="GO:0070476">
    <property type="term" value="P:rRNA (guanine-N7)-methylation"/>
    <property type="evidence" value="ECO:0007669"/>
    <property type="project" value="TreeGrafter"/>
</dbReference>
<protein>
    <recommendedName>
        <fullName evidence="4">tRNA methyltransferase 112 homolog</fullName>
    </recommendedName>
</protein>
<evidence type="ECO:0000256" key="1">
    <source>
        <dbReference type="ARBA" id="ARBA00007980"/>
    </source>
</evidence>
<gene>
    <name evidence="2" type="ORF">THRCLA_22633</name>
</gene>
<dbReference type="GO" id="GO:0046982">
    <property type="term" value="F:protein heterodimerization activity"/>
    <property type="evidence" value="ECO:0007669"/>
    <property type="project" value="InterPro"/>
</dbReference>
<dbReference type="GO" id="GO:0030488">
    <property type="term" value="P:tRNA methylation"/>
    <property type="evidence" value="ECO:0007669"/>
    <property type="project" value="TreeGrafter"/>
</dbReference>
<dbReference type="Pfam" id="PF03966">
    <property type="entry name" value="Trm112p"/>
    <property type="match status" value="1"/>
</dbReference>
<comment type="caution">
    <text evidence="2">The sequence shown here is derived from an EMBL/GenBank/DDBJ whole genome shotgun (WGS) entry which is preliminary data.</text>
</comment>